<keyword evidence="3" id="KW-1185">Reference proteome</keyword>
<feature type="region of interest" description="Disordered" evidence="1">
    <location>
        <begin position="71"/>
        <end position="113"/>
    </location>
</feature>
<comment type="caution">
    <text evidence="2">The sequence shown here is derived from an EMBL/GenBank/DDBJ whole genome shotgun (WGS) entry which is preliminary data.</text>
</comment>
<feature type="non-terminal residue" evidence="2">
    <location>
        <position position="155"/>
    </location>
</feature>
<sequence>SPLRKDFGISDALHSVDSFIIVKTASTFRGYTSPPTHWIQNNAQVSKKKIMSTNDNAEKSHQCHPALVPLSSQIPLPAKASRKKKSETRLEEEEVETSANPSPEENRPQLPLALSPVPEPVHRMPPEILTRIFGFSCRRAVLDNLGLPNIILITH</sequence>
<gene>
    <name evidence="2" type="ORF">V5O48_019422</name>
</gene>
<evidence type="ECO:0000256" key="1">
    <source>
        <dbReference type="SAM" id="MobiDB-lite"/>
    </source>
</evidence>
<dbReference type="Proteomes" id="UP001465976">
    <property type="component" value="Unassembled WGS sequence"/>
</dbReference>
<proteinExistence type="predicted"/>
<protein>
    <submittedName>
        <fullName evidence="2">Uncharacterized protein</fullName>
    </submittedName>
</protein>
<evidence type="ECO:0000313" key="3">
    <source>
        <dbReference type="Proteomes" id="UP001465976"/>
    </source>
</evidence>
<feature type="non-terminal residue" evidence="2">
    <location>
        <position position="1"/>
    </location>
</feature>
<organism evidence="2 3">
    <name type="scientific">Marasmius crinis-equi</name>
    <dbReference type="NCBI Taxonomy" id="585013"/>
    <lineage>
        <taxon>Eukaryota</taxon>
        <taxon>Fungi</taxon>
        <taxon>Dikarya</taxon>
        <taxon>Basidiomycota</taxon>
        <taxon>Agaricomycotina</taxon>
        <taxon>Agaricomycetes</taxon>
        <taxon>Agaricomycetidae</taxon>
        <taxon>Agaricales</taxon>
        <taxon>Marasmiineae</taxon>
        <taxon>Marasmiaceae</taxon>
        <taxon>Marasmius</taxon>
    </lineage>
</organism>
<reference evidence="2 3" key="1">
    <citation type="submission" date="2024-02" db="EMBL/GenBank/DDBJ databases">
        <title>A draft genome for the cacao thread blight pathogen Marasmius crinis-equi.</title>
        <authorList>
            <person name="Cohen S.P."/>
            <person name="Baruah I.K."/>
            <person name="Amoako-Attah I."/>
            <person name="Bukari Y."/>
            <person name="Meinhardt L.W."/>
            <person name="Bailey B.A."/>
        </authorList>
    </citation>
    <scope>NUCLEOTIDE SEQUENCE [LARGE SCALE GENOMIC DNA]</scope>
    <source>
        <strain evidence="2 3">GH-76</strain>
    </source>
</reference>
<name>A0ABR3EIF0_9AGAR</name>
<dbReference type="EMBL" id="JBAHYK010004869">
    <property type="protein sequence ID" value="KAL0562661.1"/>
    <property type="molecule type" value="Genomic_DNA"/>
</dbReference>
<accession>A0ABR3EIF0</accession>
<evidence type="ECO:0000313" key="2">
    <source>
        <dbReference type="EMBL" id="KAL0562661.1"/>
    </source>
</evidence>